<keyword evidence="1 2" id="KW-0808">Transferase</keyword>
<evidence type="ECO:0000313" key="4">
    <source>
        <dbReference type="RefSeq" id="XP_033573543.1"/>
    </source>
</evidence>
<name>A0A6A6YDA2_9PEZI</name>
<dbReference type="CDD" id="cd02440">
    <property type="entry name" value="AdoMet_MTases"/>
    <property type="match status" value="1"/>
</dbReference>
<dbReference type="GO" id="GO:0032259">
    <property type="term" value="P:methylation"/>
    <property type="evidence" value="ECO:0007669"/>
    <property type="project" value="UniProtKB-KW"/>
</dbReference>
<reference evidence="4" key="3">
    <citation type="submission" date="2025-04" db="UniProtKB">
        <authorList>
            <consortium name="RefSeq"/>
        </authorList>
    </citation>
    <scope>IDENTIFICATION</scope>
    <source>
        <strain evidence="4">CBS 304.34</strain>
    </source>
</reference>
<dbReference type="GO" id="GO:0008168">
    <property type="term" value="F:methyltransferase activity"/>
    <property type="evidence" value="ECO:0007669"/>
    <property type="project" value="UniProtKB-KW"/>
</dbReference>
<dbReference type="GeneID" id="54466746"/>
<dbReference type="EMBL" id="MU003707">
    <property type="protein sequence ID" value="KAF2806579.1"/>
    <property type="molecule type" value="Genomic_DNA"/>
</dbReference>
<dbReference type="InterPro" id="IPR029063">
    <property type="entry name" value="SAM-dependent_MTases_sf"/>
</dbReference>
<reference evidence="2 4" key="1">
    <citation type="journal article" date="2020" name="Stud. Mycol.">
        <title>101 Dothideomycetes genomes: a test case for predicting lifestyles and emergence of pathogens.</title>
        <authorList>
            <person name="Haridas S."/>
            <person name="Albert R."/>
            <person name="Binder M."/>
            <person name="Bloem J."/>
            <person name="Labutti K."/>
            <person name="Salamov A."/>
            <person name="Andreopoulos B."/>
            <person name="Baker S."/>
            <person name="Barry K."/>
            <person name="Bills G."/>
            <person name="Bluhm B."/>
            <person name="Cannon C."/>
            <person name="Castanera R."/>
            <person name="Culley D."/>
            <person name="Daum C."/>
            <person name="Ezra D."/>
            <person name="Gonzalez J."/>
            <person name="Henrissat B."/>
            <person name="Kuo A."/>
            <person name="Liang C."/>
            <person name="Lipzen A."/>
            <person name="Lutzoni F."/>
            <person name="Magnuson J."/>
            <person name="Mondo S."/>
            <person name="Nolan M."/>
            <person name="Ohm R."/>
            <person name="Pangilinan J."/>
            <person name="Park H.-J."/>
            <person name="Ramirez L."/>
            <person name="Alfaro M."/>
            <person name="Sun H."/>
            <person name="Tritt A."/>
            <person name="Yoshinaga Y."/>
            <person name="Zwiers L.-H."/>
            <person name="Turgeon B."/>
            <person name="Goodwin S."/>
            <person name="Spatafora J."/>
            <person name="Crous P."/>
            <person name="Grigoriev I."/>
        </authorList>
    </citation>
    <scope>NUCLEOTIDE SEQUENCE</scope>
    <source>
        <strain evidence="2 4">CBS 304.34</strain>
    </source>
</reference>
<evidence type="ECO:0000256" key="1">
    <source>
        <dbReference type="ARBA" id="ARBA00022679"/>
    </source>
</evidence>
<accession>A0A6A6YDA2</accession>
<sequence>MTEANNQRFSAEAAAWDSNSDHVHTCDEAVQSIMHHVPAFTEGKAKDLDVLEIGCGTGLVSFKLAPHVRSLVGVDTADGMIDAFNAKVAALPKPETANLAAVNVLVQDADDVHVQGAAAALATRRGESGHDVPYRFDLVVSHLTLHHLPWLSVVLGILMQTLRPAGRIALTDYEDFGSEAIRFHPATKREGVESHGIKRGDIEAMIKRAGFENVKVETAYTFSKKVEAEGKLPETTMDFPFLICLGQKPS</sequence>
<dbReference type="RefSeq" id="XP_033573543.1">
    <property type="nucleotide sequence ID" value="XM_033725853.1"/>
</dbReference>
<organism evidence="2">
    <name type="scientific">Mytilinidion resinicola</name>
    <dbReference type="NCBI Taxonomy" id="574789"/>
    <lineage>
        <taxon>Eukaryota</taxon>
        <taxon>Fungi</taxon>
        <taxon>Dikarya</taxon>
        <taxon>Ascomycota</taxon>
        <taxon>Pezizomycotina</taxon>
        <taxon>Dothideomycetes</taxon>
        <taxon>Pleosporomycetidae</taxon>
        <taxon>Mytilinidiales</taxon>
        <taxon>Mytilinidiaceae</taxon>
        <taxon>Mytilinidion</taxon>
    </lineage>
</organism>
<protein>
    <submittedName>
        <fullName evidence="2 4">S-adenosyl-L-methionine-dependent methyltransferase</fullName>
    </submittedName>
</protein>
<dbReference type="PANTHER" id="PTHR43861:SF3">
    <property type="entry name" value="PUTATIVE (AFU_ORTHOLOGUE AFUA_2G14390)-RELATED"/>
    <property type="match status" value="1"/>
</dbReference>
<evidence type="ECO:0000313" key="2">
    <source>
        <dbReference type="EMBL" id="KAF2806579.1"/>
    </source>
</evidence>
<evidence type="ECO:0000313" key="3">
    <source>
        <dbReference type="Proteomes" id="UP000504636"/>
    </source>
</evidence>
<dbReference type="AlphaFoldDB" id="A0A6A6YDA2"/>
<keyword evidence="3" id="KW-1185">Reference proteome</keyword>
<dbReference type="SUPFAM" id="SSF53335">
    <property type="entry name" value="S-adenosyl-L-methionine-dependent methyltransferases"/>
    <property type="match status" value="1"/>
</dbReference>
<dbReference type="Gene3D" id="3.40.50.150">
    <property type="entry name" value="Vaccinia Virus protein VP39"/>
    <property type="match status" value="1"/>
</dbReference>
<dbReference type="OrthoDB" id="66144at2759"/>
<dbReference type="Proteomes" id="UP000504636">
    <property type="component" value="Unplaced"/>
</dbReference>
<proteinExistence type="predicted"/>
<reference evidence="4" key="2">
    <citation type="submission" date="2020-04" db="EMBL/GenBank/DDBJ databases">
        <authorList>
            <consortium name="NCBI Genome Project"/>
        </authorList>
    </citation>
    <scope>NUCLEOTIDE SEQUENCE</scope>
    <source>
        <strain evidence="4">CBS 304.34</strain>
    </source>
</reference>
<dbReference type="PANTHER" id="PTHR43861">
    <property type="entry name" value="TRANS-ACONITATE 2-METHYLTRANSFERASE-RELATED"/>
    <property type="match status" value="1"/>
</dbReference>
<gene>
    <name evidence="2 4" type="ORF">BDZ99DRAFT_524014</name>
</gene>
<keyword evidence="2 4" id="KW-0489">Methyltransferase</keyword>
<dbReference type="Pfam" id="PF13489">
    <property type="entry name" value="Methyltransf_23"/>
    <property type="match status" value="1"/>
</dbReference>